<feature type="compositionally biased region" description="Basic residues" evidence="1">
    <location>
        <begin position="94"/>
        <end position="107"/>
    </location>
</feature>
<evidence type="ECO:0000313" key="2">
    <source>
        <dbReference type="EMBL" id="QHU17671.1"/>
    </source>
</evidence>
<name>A0A6C0KKH6_9ZZZZ</name>
<protein>
    <submittedName>
        <fullName evidence="2">Uncharacterized protein</fullName>
    </submittedName>
</protein>
<reference evidence="2" key="1">
    <citation type="journal article" date="2020" name="Nature">
        <title>Giant virus diversity and host interactions through global metagenomics.</title>
        <authorList>
            <person name="Schulz F."/>
            <person name="Roux S."/>
            <person name="Paez-Espino D."/>
            <person name="Jungbluth S."/>
            <person name="Walsh D.A."/>
            <person name="Denef V.J."/>
            <person name="McMahon K.D."/>
            <person name="Konstantinidis K.T."/>
            <person name="Eloe-Fadrosh E.A."/>
            <person name="Kyrpides N.C."/>
            <person name="Woyke T."/>
        </authorList>
    </citation>
    <scope>NUCLEOTIDE SEQUENCE</scope>
    <source>
        <strain evidence="2">GVMAG-S-3300012919-55</strain>
    </source>
</reference>
<feature type="region of interest" description="Disordered" evidence="1">
    <location>
        <begin position="86"/>
        <end position="122"/>
    </location>
</feature>
<dbReference type="AlphaFoldDB" id="A0A6C0KKH6"/>
<accession>A0A6C0KKH6</accession>
<sequence length="223" mass="25458">MTTCSFTLSFKNKVQLLPNSSLLSDIYKACTRTKPFQNIKSLKKHSIHGNKVQITLSVKNKLSKNQLNDAVKNVIHLLKKKKYQFKSTKTMKGGGKKNRRSTRKTRKQNGGQLKGTNSKGMKRNVQTGDIISFHVMPDQIENINSPYGESSYELSRVPVYYHWYIYNGKKPNTNEVNLKSTTGSAIIYFNYTNDTREVEEKGSVKDTTIDINKIIPESIKIEM</sequence>
<dbReference type="EMBL" id="MN740917">
    <property type="protein sequence ID" value="QHU17671.1"/>
    <property type="molecule type" value="Genomic_DNA"/>
</dbReference>
<feature type="compositionally biased region" description="Polar residues" evidence="1">
    <location>
        <begin position="108"/>
        <end position="122"/>
    </location>
</feature>
<organism evidence="2">
    <name type="scientific">viral metagenome</name>
    <dbReference type="NCBI Taxonomy" id="1070528"/>
    <lineage>
        <taxon>unclassified sequences</taxon>
        <taxon>metagenomes</taxon>
        <taxon>organismal metagenomes</taxon>
    </lineage>
</organism>
<evidence type="ECO:0000256" key="1">
    <source>
        <dbReference type="SAM" id="MobiDB-lite"/>
    </source>
</evidence>
<proteinExistence type="predicted"/>